<keyword evidence="2" id="KW-0472">Membrane</keyword>
<name>A0A653FPM8_MYCSM</name>
<keyword evidence="2" id="KW-1133">Transmembrane helix</keyword>
<evidence type="ECO:0000313" key="3">
    <source>
        <dbReference type="EMBL" id="VTP11272.1"/>
    </source>
</evidence>
<feature type="region of interest" description="Disordered" evidence="1">
    <location>
        <begin position="94"/>
        <end position="118"/>
    </location>
</feature>
<dbReference type="EMBL" id="LR589666">
    <property type="protein sequence ID" value="VTP11272.1"/>
    <property type="molecule type" value="Genomic_DNA"/>
</dbReference>
<reference evidence="3" key="1">
    <citation type="submission" date="2019-05" db="EMBL/GenBank/DDBJ databases">
        <authorList>
            <person name="Naeem R."/>
            <person name="Antony C."/>
            <person name="Guan Q."/>
        </authorList>
    </citation>
    <scope>NUCLEOTIDE SEQUENCE</scope>
    <source>
        <strain evidence="3">1</strain>
    </source>
</reference>
<protein>
    <submittedName>
        <fullName evidence="3">Uncharacterized protein</fullName>
    </submittedName>
</protein>
<feature type="region of interest" description="Disordered" evidence="1">
    <location>
        <begin position="1"/>
        <end position="59"/>
    </location>
</feature>
<evidence type="ECO:0000256" key="2">
    <source>
        <dbReference type="SAM" id="Phobius"/>
    </source>
</evidence>
<gene>
    <name evidence="3" type="ORF">BIN_B_05622</name>
</gene>
<keyword evidence="2" id="KW-0812">Transmembrane</keyword>
<proteinExistence type="predicted"/>
<dbReference type="KEGG" id="msn:LI99_00350"/>
<dbReference type="AlphaFoldDB" id="A0A653FPM8"/>
<sequence length="388" mass="41025">MTLPPPPGSFGQQPPLGGHSGGGSPESWPQYPGGPTSPPPAGPPPWGPQPQWANGPTPPNGGGKVRWMLGGLAVVLAIALAVVVTVLVVRPDAENGSKDEKTGGPASGFASENDDGPVSIITDDPTCDGWARITREYNAESTAVRWAERDASIPANAWTPEQRDMYNTMAKAMTTAADHTEALIKQTPHRAMRELYQQFSAYVHVFVPLIPAYVPENNRFVPVINALANSATDICTAIEFRSASTFAGRIPSVDPPSRLASTSGADASDLFLGDGNPVCADLASAVVAFDEQTRAWQALDPKLPAAEWSPDHRAVMDDVAPVMSANADNLERLGRASDNAIVEDFTVLAAQYQRGYVEAIPTYSSADNVLWQVVASLVKAVNSGCKAS</sequence>
<organism evidence="3">
    <name type="scientific">Mycolicibacterium smegmatis</name>
    <name type="common">Mycobacterium smegmatis</name>
    <dbReference type="NCBI Taxonomy" id="1772"/>
    <lineage>
        <taxon>Bacteria</taxon>
        <taxon>Bacillati</taxon>
        <taxon>Actinomycetota</taxon>
        <taxon>Actinomycetes</taxon>
        <taxon>Mycobacteriales</taxon>
        <taxon>Mycobacteriaceae</taxon>
        <taxon>Mycolicibacterium</taxon>
    </lineage>
</organism>
<accession>A0A653FPM8</accession>
<evidence type="ECO:0000256" key="1">
    <source>
        <dbReference type="SAM" id="MobiDB-lite"/>
    </source>
</evidence>
<dbReference type="KEGG" id="msh:LI98_00350"/>
<feature type="compositionally biased region" description="Pro residues" evidence="1">
    <location>
        <begin position="35"/>
        <end position="48"/>
    </location>
</feature>
<feature type="transmembrane region" description="Helical" evidence="2">
    <location>
        <begin position="67"/>
        <end position="89"/>
    </location>
</feature>